<evidence type="ECO:0008006" key="3">
    <source>
        <dbReference type="Google" id="ProtNLM"/>
    </source>
</evidence>
<organism evidence="1 2">
    <name type="scientific">Sphingobium cyanobacteriorum</name>
    <dbReference type="NCBI Taxonomy" id="3063954"/>
    <lineage>
        <taxon>Bacteria</taxon>
        <taxon>Pseudomonadati</taxon>
        <taxon>Pseudomonadota</taxon>
        <taxon>Alphaproteobacteria</taxon>
        <taxon>Sphingomonadales</taxon>
        <taxon>Sphingomonadaceae</taxon>
        <taxon>Sphingobium</taxon>
    </lineage>
</organism>
<sequence length="102" mass="11335">MARYKMVAFSNAVEGRDEDFNQWYDQQHIKDVLAIPGVVSAERFTCVGEGAQKYMAIYEVETDDLSAVMAELGKRPGTDVMPISDAVDFSSGSVGFWQPYAK</sequence>
<dbReference type="EMBL" id="JAUQOM010000010">
    <property type="protein sequence ID" value="MDO7836723.1"/>
    <property type="molecule type" value="Genomic_DNA"/>
</dbReference>
<dbReference type="SUPFAM" id="SSF54909">
    <property type="entry name" value="Dimeric alpha+beta barrel"/>
    <property type="match status" value="1"/>
</dbReference>
<protein>
    <recommendedName>
        <fullName evidence="3">DUF4286 domain-containing protein</fullName>
    </recommendedName>
</protein>
<comment type="caution">
    <text evidence="1">The sequence shown here is derived from an EMBL/GenBank/DDBJ whole genome shotgun (WGS) entry which is preliminary data.</text>
</comment>
<evidence type="ECO:0000313" key="2">
    <source>
        <dbReference type="Proteomes" id="UP001176471"/>
    </source>
</evidence>
<dbReference type="RefSeq" id="WP_304537142.1">
    <property type="nucleotide sequence ID" value="NZ_JAUQOM010000010.1"/>
</dbReference>
<accession>A0ABT8ZRK3</accession>
<reference evidence="1" key="1">
    <citation type="submission" date="2023-07" db="EMBL/GenBank/DDBJ databases">
        <title>Bacterial whole genome sequence for Sphingobium sp. HBC34.</title>
        <authorList>
            <person name="Le V."/>
            <person name="Ko S.-R."/>
            <person name="Ahn C.-Y."/>
            <person name="Oh H.-M."/>
        </authorList>
    </citation>
    <scope>NUCLEOTIDE SEQUENCE</scope>
    <source>
        <strain evidence="1">HBC34</strain>
    </source>
</reference>
<dbReference type="Proteomes" id="UP001176471">
    <property type="component" value="Unassembled WGS sequence"/>
</dbReference>
<keyword evidence="2" id="KW-1185">Reference proteome</keyword>
<dbReference type="Gene3D" id="3.30.70.100">
    <property type="match status" value="1"/>
</dbReference>
<name>A0ABT8ZRK3_9SPHN</name>
<dbReference type="InterPro" id="IPR011008">
    <property type="entry name" value="Dimeric_a/b-barrel"/>
</dbReference>
<proteinExistence type="predicted"/>
<gene>
    <name evidence="1" type="ORF">Q4610_16875</name>
</gene>
<evidence type="ECO:0000313" key="1">
    <source>
        <dbReference type="EMBL" id="MDO7836723.1"/>
    </source>
</evidence>